<gene>
    <name evidence="2" type="ORF">HannXRQ_Chr10g0298001</name>
    <name evidence="1" type="ORF">HanXRQr2_Chr10g0438751</name>
</gene>
<dbReference type="EMBL" id="MNCJ02000325">
    <property type="protein sequence ID" value="KAF5786265.1"/>
    <property type="molecule type" value="Genomic_DNA"/>
</dbReference>
<reference evidence="1" key="3">
    <citation type="submission" date="2020-06" db="EMBL/GenBank/DDBJ databases">
        <title>Helianthus annuus Genome sequencing and assembly Release 2.</title>
        <authorList>
            <person name="Gouzy J."/>
            <person name="Langlade N."/>
            <person name="Munos S."/>
        </authorList>
    </citation>
    <scope>NUCLEOTIDE SEQUENCE</scope>
    <source>
        <tissue evidence="1">Leaves</tissue>
    </source>
</reference>
<name>A0A251TKU4_HELAN</name>
<sequence length="81" mass="9138">MCIGGECGGAKWQNLVSFIIVRDNPVLCFPILYLLSYNLHSYLWFLLLPSYISLSSSLNLIRERSSIPVAMDMNKLGTRSP</sequence>
<reference evidence="2" key="2">
    <citation type="submission" date="2017-02" db="EMBL/GenBank/DDBJ databases">
        <title>Sunflower complete genome.</title>
        <authorList>
            <person name="Langlade N."/>
            <person name="Munos S."/>
        </authorList>
    </citation>
    <scope>NUCLEOTIDE SEQUENCE [LARGE SCALE GENOMIC DNA]</scope>
    <source>
        <tissue evidence="2">Leaves</tissue>
    </source>
</reference>
<organism evidence="2 3">
    <name type="scientific">Helianthus annuus</name>
    <name type="common">Common sunflower</name>
    <dbReference type="NCBI Taxonomy" id="4232"/>
    <lineage>
        <taxon>Eukaryota</taxon>
        <taxon>Viridiplantae</taxon>
        <taxon>Streptophyta</taxon>
        <taxon>Embryophyta</taxon>
        <taxon>Tracheophyta</taxon>
        <taxon>Spermatophyta</taxon>
        <taxon>Magnoliopsida</taxon>
        <taxon>eudicotyledons</taxon>
        <taxon>Gunneridae</taxon>
        <taxon>Pentapetalae</taxon>
        <taxon>asterids</taxon>
        <taxon>campanulids</taxon>
        <taxon>Asterales</taxon>
        <taxon>Asteraceae</taxon>
        <taxon>Asteroideae</taxon>
        <taxon>Heliantheae alliance</taxon>
        <taxon>Heliantheae</taxon>
        <taxon>Helianthus</taxon>
    </lineage>
</organism>
<evidence type="ECO:0000313" key="2">
    <source>
        <dbReference type="EMBL" id="OTG11373.1"/>
    </source>
</evidence>
<dbReference type="EMBL" id="CM007899">
    <property type="protein sequence ID" value="OTG11373.1"/>
    <property type="molecule type" value="Genomic_DNA"/>
</dbReference>
<proteinExistence type="predicted"/>
<accession>A0A251TKU4</accession>
<keyword evidence="3" id="KW-1185">Reference proteome</keyword>
<evidence type="ECO:0000313" key="1">
    <source>
        <dbReference type="EMBL" id="KAF5786265.1"/>
    </source>
</evidence>
<reference evidence="1 3" key="1">
    <citation type="journal article" date="2017" name="Nature">
        <title>The sunflower genome provides insights into oil metabolism, flowering and Asterid evolution.</title>
        <authorList>
            <person name="Badouin H."/>
            <person name="Gouzy J."/>
            <person name="Grassa C.J."/>
            <person name="Murat F."/>
            <person name="Staton S.E."/>
            <person name="Cottret L."/>
            <person name="Lelandais-Briere C."/>
            <person name="Owens G.L."/>
            <person name="Carrere S."/>
            <person name="Mayjonade B."/>
            <person name="Legrand L."/>
            <person name="Gill N."/>
            <person name="Kane N.C."/>
            <person name="Bowers J.E."/>
            <person name="Hubner S."/>
            <person name="Bellec A."/>
            <person name="Berard A."/>
            <person name="Berges H."/>
            <person name="Blanchet N."/>
            <person name="Boniface M.C."/>
            <person name="Brunel D."/>
            <person name="Catrice O."/>
            <person name="Chaidir N."/>
            <person name="Claudel C."/>
            <person name="Donnadieu C."/>
            <person name="Faraut T."/>
            <person name="Fievet G."/>
            <person name="Helmstetter N."/>
            <person name="King M."/>
            <person name="Knapp S.J."/>
            <person name="Lai Z."/>
            <person name="Le Paslier M.C."/>
            <person name="Lippi Y."/>
            <person name="Lorenzon L."/>
            <person name="Mandel J.R."/>
            <person name="Marage G."/>
            <person name="Marchand G."/>
            <person name="Marquand E."/>
            <person name="Bret-Mestries E."/>
            <person name="Morien E."/>
            <person name="Nambeesan S."/>
            <person name="Nguyen T."/>
            <person name="Pegot-Espagnet P."/>
            <person name="Pouilly N."/>
            <person name="Raftis F."/>
            <person name="Sallet E."/>
            <person name="Schiex T."/>
            <person name="Thomas J."/>
            <person name="Vandecasteele C."/>
            <person name="Vares D."/>
            <person name="Vear F."/>
            <person name="Vautrin S."/>
            <person name="Crespi M."/>
            <person name="Mangin B."/>
            <person name="Burke J.M."/>
            <person name="Salse J."/>
            <person name="Munos S."/>
            <person name="Vincourt P."/>
            <person name="Rieseberg L.H."/>
            <person name="Langlade N.B."/>
        </authorList>
    </citation>
    <scope>NUCLEOTIDE SEQUENCE [LARGE SCALE GENOMIC DNA]</scope>
    <source>
        <strain evidence="3">cv. SF193</strain>
        <tissue evidence="1">Leaves</tissue>
    </source>
</reference>
<protein>
    <submittedName>
        <fullName evidence="2">Uncharacterized protein</fullName>
    </submittedName>
</protein>
<dbReference type="Proteomes" id="UP000215914">
    <property type="component" value="Chromosome 10"/>
</dbReference>
<dbReference type="InParanoid" id="A0A251TKU4"/>
<dbReference type="AlphaFoldDB" id="A0A251TKU4"/>
<dbReference type="Gramene" id="mRNA:HanXRQr2_Chr10g0438751">
    <property type="protein sequence ID" value="mRNA:HanXRQr2_Chr10g0438751"/>
    <property type="gene ID" value="HanXRQr2_Chr10g0438751"/>
</dbReference>
<evidence type="ECO:0000313" key="3">
    <source>
        <dbReference type="Proteomes" id="UP000215914"/>
    </source>
</evidence>